<feature type="domain" description="Alpha galactosidase C-terminal" evidence="6">
    <location>
        <begin position="288"/>
        <end position="362"/>
    </location>
</feature>
<comment type="similarity">
    <text evidence="1 5">Belongs to the glycosyl hydrolase 27 family.</text>
</comment>
<evidence type="ECO:0000256" key="1">
    <source>
        <dbReference type="ARBA" id="ARBA00009743"/>
    </source>
</evidence>
<proteinExistence type="inferred from homology"/>
<evidence type="ECO:0000313" key="7">
    <source>
        <dbReference type="EMBL" id="BBZ78291.1"/>
    </source>
</evidence>
<evidence type="ECO:0000256" key="4">
    <source>
        <dbReference type="ARBA" id="ARBA00023295"/>
    </source>
</evidence>
<dbReference type="InterPro" id="IPR041233">
    <property type="entry name" value="Melibiase_C"/>
</dbReference>
<dbReference type="AlphaFoldDB" id="A0A6N4WGF8"/>
<comment type="catalytic activity">
    <reaction evidence="5">
        <text>Hydrolysis of terminal, non-reducing alpha-D-galactose residues in alpha-D-galactosides, including galactose oligosaccharides, galactomannans and galactolipids.</text>
        <dbReference type="EC" id="3.2.1.22"/>
    </reaction>
</comment>
<dbReference type="Pfam" id="PF17801">
    <property type="entry name" value="Melibiase_C"/>
    <property type="match status" value="1"/>
</dbReference>
<gene>
    <name evidence="7" type="ORF">MANY_36280</name>
</gene>
<accession>A0A6N4WGF8</accession>
<dbReference type="Gene3D" id="2.60.40.1180">
    <property type="entry name" value="Golgi alpha-mannosidase II"/>
    <property type="match status" value="1"/>
</dbReference>
<evidence type="ECO:0000256" key="3">
    <source>
        <dbReference type="ARBA" id="ARBA00022801"/>
    </source>
</evidence>
<keyword evidence="2" id="KW-0732">Signal</keyword>
<dbReference type="Proteomes" id="UP000467249">
    <property type="component" value="Chromosome"/>
</dbReference>
<protein>
    <recommendedName>
        <fullName evidence="5">Alpha-galactosidase</fullName>
        <ecNumber evidence="5">3.2.1.22</ecNumber>
    </recommendedName>
    <alternativeName>
        <fullName evidence="5">Melibiase</fullName>
    </alternativeName>
</protein>
<name>A0A6N4WGF8_9MYCO</name>
<dbReference type="EMBL" id="AP022620">
    <property type="protein sequence ID" value="BBZ78291.1"/>
    <property type="molecule type" value="Genomic_DNA"/>
</dbReference>
<dbReference type="PRINTS" id="PR00740">
    <property type="entry name" value="GLHYDRLASE27"/>
</dbReference>
<dbReference type="KEGG" id="many:MANY_36280"/>
<dbReference type="PANTHER" id="PTHR11452">
    <property type="entry name" value="ALPHA-GALACTOSIDASE/ALPHA-N-ACETYLGALACTOSAMINIDASE"/>
    <property type="match status" value="1"/>
</dbReference>
<evidence type="ECO:0000256" key="5">
    <source>
        <dbReference type="RuleBase" id="RU361168"/>
    </source>
</evidence>
<dbReference type="EC" id="3.2.1.22" evidence="5"/>
<dbReference type="GO" id="GO:0004557">
    <property type="term" value="F:alpha-galactosidase activity"/>
    <property type="evidence" value="ECO:0007669"/>
    <property type="project" value="UniProtKB-EC"/>
</dbReference>
<dbReference type="SUPFAM" id="SSF51011">
    <property type="entry name" value="Glycosyl hydrolase domain"/>
    <property type="match status" value="1"/>
</dbReference>
<reference evidence="7 8" key="1">
    <citation type="journal article" date="2019" name="Emerg. Microbes Infect.">
        <title>Comprehensive subspecies identification of 175 nontuberculous mycobacteria species based on 7547 genomic profiles.</title>
        <authorList>
            <person name="Matsumoto Y."/>
            <person name="Kinjo T."/>
            <person name="Motooka D."/>
            <person name="Nabeya D."/>
            <person name="Jung N."/>
            <person name="Uechi K."/>
            <person name="Horii T."/>
            <person name="Iida T."/>
            <person name="Fujita J."/>
            <person name="Nakamura S."/>
        </authorList>
    </citation>
    <scope>NUCLEOTIDE SEQUENCE [LARGE SCALE GENOMIC DNA]</scope>
    <source>
        <strain evidence="7 8">JCM 30275</strain>
    </source>
</reference>
<keyword evidence="3 5" id="KW-0378">Hydrolase</keyword>
<organism evidence="7 8">
    <name type="scientific">Mycolicibacterium anyangense</name>
    <dbReference type="NCBI Taxonomy" id="1431246"/>
    <lineage>
        <taxon>Bacteria</taxon>
        <taxon>Bacillati</taxon>
        <taxon>Actinomycetota</taxon>
        <taxon>Actinomycetes</taxon>
        <taxon>Mycobacteriales</taxon>
        <taxon>Mycobacteriaceae</taxon>
        <taxon>Mycolicibacterium</taxon>
    </lineage>
</organism>
<evidence type="ECO:0000313" key="8">
    <source>
        <dbReference type="Proteomes" id="UP000467249"/>
    </source>
</evidence>
<dbReference type="InterPro" id="IPR013785">
    <property type="entry name" value="Aldolase_TIM"/>
</dbReference>
<evidence type="ECO:0000259" key="6">
    <source>
        <dbReference type="Pfam" id="PF17801"/>
    </source>
</evidence>
<dbReference type="Gene3D" id="3.20.20.70">
    <property type="entry name" value="Aldolase class I"/>
    <property type="match status" value="1"/>
</dbReference>
<dbReference type="InterPro" id="IPR013780">
    <property type="entry name" value="Glyco_hydro_b"/>
</dbReference>
<evidence type="ECO:0000256" key="2">
    <source>
        <dbReference type="ARBA" id="ARBA00022729"/>
    </source>
</evidence>
<dbReference type="InterPro" id="IPR002241">
    <property type="entry name" value="Glyco_hydro_27"/>
</dbReference>
<dbReference type="PANTHER" id="PTHR11452:SF75">
    <property type="entry name" value="ALPHA-GALACTOSIDASE MEL1"/>
    <property type="match status" value="1"/>
</dbReference>
<dbReference type="SUPFAM" id="SSF51445">
    <property type="entry name" value="(Trans)glycosidases"/>
    <property type="match status" value="1"/>
</dbReference>
<keyword evidence="5" id="KW-1015">Disulfide bond</keyword>
<dbReference type="Pfam" id="PF16499">
    <property type="entry name" value="Melibiase_2"/>
    <property type="match status" value="2"/>
</dbReference>
<dbReference type="CDD" id="cd14792">
    <property type="entry name" value="GH27"/>
    <property type="match status" value="1"/>
</dbReference>
<dbReference type="InterPro" id="IPR017853">
    <property type="entry name" value="GH"/>
</dbReference>
<keyword evidence="8" id="KW-1185">Reference proteome</keyword>
<sequence>MVSSGMRDAGYRYVNLDAGWAATDRDADGNLQADPDRFPHGIAALARYAHDRGMRLGLYASPSYELCGIGERNASAGHESADAHTFARWGVDYLKYDWCSTDQNRSDQIARFTAMREALRASGRSIIYSINPNTSGDPGAGADYDWSSIADMARNTIDLVPLWRTEFVSAEPVLGVVEQVRIANQLAARSRPGYVNDPDMLVAGITWPDFVAGHPGMAQTLADEHGPSMTDDEQRTHVSLWAMMAAPLLAGNDIRSMTAQTRDILTNRDIIAVDQDPLVRQARPLPDDPRIMVKPLAGGAVAVSMLNPGSLPVSLATTAAAVGLPAATCYRVRDLWAHTDHTTTGDLSAERLAAHATEVLRIDPRCS</sequence>
<keyword evidence="4 5" id="KW-0326">Glycosidase</keyword>
<dbReference type="GO" id="GO:0005975">
    <property type="term" value="P:carbohydrate metabolic process"/>
    <property type="evidence" value="ECO:0007669"/>
    <property type="project" value="InterPro"/>
</dbReference>